<evidence type="ECO:0000313" key="2">
    <source>
        <dbReference type="EMBL" id="KAG9665787.1"/>
    </source>
</evidence>
<comment type="caution">
    <text evidence="2">The sequence shown here is derived from an EMBL/GenBank/DDBJ whole genome shotgun (WGS) entry which is preliminary data.</text>
</comment>
<protein>
    <submittedName>
        <fullName evidence="2">Uncharacterized protein</fullName>
    </submittedName>
</protein>
<gene>
    <name evidence="2" type="ORF">KCU76_g18230</name>
</gene>
<proteinExistence type="predicted"/>
<dbReference type="EMBL" id="JAHFXF010001571">
    <property type="protein sequence ID" value="KAG9665787.1"/>
    <property type="molecule type" value="Genomic_DNA"/>
</dbReference>
<dbReference type="Proteomes" id="UP000779574">
    <property type="component" value="Unassembled WGS sequence"/>
</dbReference>
<feature type="compositionally biased region" description="Acidic residues" evidence="1">
    <location>
        <begin position="1"/>
        <end position="40"/>
    </location>
</feature>
<dbReference type="AlphaFoldDB" id="A0A9P8DYN9"/>
<accession>A0A9P8DYN9</accession>
<reference evidence="2" key="2">
    <citation type="submission" date="2021-08" db="EMBL/GenBank/DDBJ databases">
        <authorList>
            <person name="Gostincar C."/>
            <person name="Sun X."/>
            <person name="Song Z."/>
            <person name="Gunde-Cimerman N."/>
        </authorList>
    </citation>
    <scope>NUCLEOTIDE SEQUENCE</scope>
    <source>
        <strain evidence="2">EXF-9911</strain>
    </source>
</reference>
<dbReference type="OrthoDB" id="3918831at2759"/>
<organism evidence="2 3">
    <name type="scientific">Aureobasidium melanogenum</name>
    <name type="common">Aureobasidium pullulans var. melanogenum</name>
    <dbReference type="NCBI Taxonomy" id="46634"/>
    <lineage>
        <taxon>Eukaryota</taxon>
        <taxon>Fungi</taxon>
        <taxon>Dikarya</taxon>
        <taxon>Ascomycota</taxon>
        <taxon>Pezizomycotina</taxon>
        <taxon>Dothideomycetes</taxon>
        <taxon>Dothideomycetidae</taxon>
        <taxon>Dothideales</taxon>
        <taxon>Saccotheciaceae</taxon>
        <taxon>Aureobasidium</taxon>
    </lineage>
</organism>
<reference evidence="2" key="1">
    <citation type="journal article" date="2021" name="J Fungi (Basel)">
        <title>Virulence traits and population genomics of the black yeast Aureobasidium melanogenum.</title>
        <authorList>
            <person name="Cernosa A."/>
            <person name="Sun X."/>
            <person name="Gostincar C."/>
            <person name="Fang C."/>
            <person name="Gunde-Cimerman N."/>
            <person name="Song Z."/>
        </authorList>
    </citation>
    <scope>NUCLEOTIDE SEQUENCE</scope>
    <source>
        <strain evidence="2">EXF-9911</strain>
    </source>
</reference>
<name>A0A9P8DYN9_AURME</name>
<feature type="non-terminal residue" evidence="2">
    <location>
        <position position="149"/>
    </location>
</feature>
<evidence type="ECO:0000256" key="1">
    <source>
        <dbReference type="SAM" id="MobiDB-lite"/>
    </source>
</evidence>
<sequence length="149" mass="16592">EEDDSEEDDSEEDDSEEDDSEEDDSEEDDSEEDDSEEDDDSQSHDHGALAKTPRQSSRRLPTPPTTPATSKSPKKGKPQATLHTSIANWHTTWSTILEPHVNTSWAIGLNDVITRMFTYDGIDDLARLLQDLHRTKDAIAVDNANQGQG</sequence>
<feature type="non-terminal residue" evidence="2">
    <location>
        <position position="1"/>
    </location>
</feature>
<feature type="region of interest" description="Disordered" evidence="1">
    <location>
        <begin position="1"/>
        <end position="83"/>
    </location>
</feature>
<evidence type="ECO:0000313" key="3">
    <source>
        <dbReference type="Proteomes" id="UP000779574"/>
    </source>
</evidence>